<keyword evidence="7" id="KW-0175">Coiled coil</keyword>
<dbReference type="InterPro" id="IPR045035">
    <property type="entry name" value="YSL-like"/>
</dbReference>
<keyword evidence="6 9" id="KW-0472">Membrane</keyword>
<comment type="similarity">
    <text evidence="2">Belongs to the YSL (TC 2.A.67.2) family.</text>
</comment>
<feature type="transmembrane region" description="Helical" evidence="9">
    <location>
        <begin position="163"/>
        <end position="179"/>
    </location>
</feature>
<dbReference type="PANTHER" id="PTHR31645">
    <property type="entry name" value="OLIGOPEPTIDE TRANSPORTER YGL114W-RELATED"/>
    <property type="match status" value="1"/>
</dbReference>
<evidence type="ECO:0000313" key="10">
    <source>
        <dbReference type="EMBL" id="WJZ82090.1"/>
    </source>
</evidence>
<evidence type="ECO:0000256" key="4">
    <source>
        <dbReference type="ARBA" id="ARBA00022692"/>
    </source>
</evidence>
<evidence type="ECO:0000313" key="11">
    <source>
        <dbReference type="Proteomes" id="UP001227230"/>
    </source>
</evidence>
<evidence type="ECO:0000256" key="1">
    <source>
        <dbReference type="ARBA" id="ARBA00004141"/>
    </source>
</evidence>
<reference evidence="10 11" key="1">
    <citation type="journal article" date="2023" name="Hortic Res">
        <title>The complete reference genome for grapevine (Vitis vinifera L.) genetics and breeding.</title>
        <authorList>
            <person name="Shi X."/>
            <person name="Cao S."/>
            <person name="Wang X."/>
            <person name="Huang S."/>
            <person name="Wang Y."/>
            <person name="Liu Z."/>
            <person name="Liu W."/>
            <person name="Leng X."/>
            <person name="Peng Y."/>
            <person name="Wang N."/>
            <person name="Wang Y."/>
            <person name="Ma Z."/>
            <person name="Xu X."/>
            <person name="Zhang F."/>
            <person name="Xue H."/>
            <person name="Zhong H."/>
            <person name="Wang Y."/>
            <person name="Zhang K."/>
            <person name="Velt A."/>
            <person name="Avia K."/>
            <person name="Holtgrawe D."/>
            <person name="Grimplet J."/>
            <person name="Matus J.T."/>
            <person name="Ware D."/>
            <person name="Wu X."/>
            <person name="Wang H."/>
            <person name="Liu C."/>
            <person name="Fang Y."/>
            <person name="Rustenholz C."/>
            <person name="Cheng Z."/>
            <person name="Xiao H."/>
            <person name="Zhou Y."/>
        </authorList>
    </citation>
    <scope>NUCLEOTIDE SEQUENCE [LARGE SCALE GENOMIC DNA]</scope>
    <source>
        <strain evidence="11">cv. Pinot noir / PN40024</strain>
        <tissue evidence="10">Leaf</tissue>
    </source>
</reference>
<evidence type="ECO:0000256" key="6">
    <source>
        <dbReference type="ARBA" id="ARBA00023136"/>
    </source>
</evidence>
<evidence type="ECO:0000256" key="2">
    <source>
        <dbReference type="ARBA" id="ARBA00010276"/>
    </source>
</evidence>
<feature type="transmembrane region" description="Helical" evidence="9">
    <location>
        <begin position="408"/>
        <end position="428"/>
    </location>
</feature>
<evidence type="ECO:0000256" key="5">
    <source>
        <dbReference type="ARBA" id="ARBA00022989"/>
    </source>
</evidence>
<feature type="transmembrane region" description="Helical" evidence="9">
    <location>
        <begin position="821"/>
        <end position="841"/>
    </location>
</feature>
<feature type="transmembrane region" description="Helical" evidence="9">
    <location>
        <begin position="861"/>
        <end position="889"/>
    </location>
</feature>
<dbReference type="InterPro" id="IPR004813">
    <property type="entry name" value="OPT"/>
</dbReference>
<feature type="coiled-coil region" evidence="7">
    <location>
        <begin position="96"/>
        <end position="123"/>
    </location>
</feature>
<keyword evidence="3" id="KW-0813">Transport</keyword>
<keyword evidence="11" id="KW-1185">Reference proteome</keyword>
<feature type="region of interest" description="Disordered" evidence="8">
    <location>
        <begin position="26"/>
        <end position="45"/>
    </location>
</feature>
<evidence type="ECO:0008006" key="12">
    <source>
        <dbReference type="Google" id="ProtNLM"/>
    </source>
</evidence>
<feature type="transmembrane region" description="Helical" evidence="9">
    <location>
        <begin position="610"/>
        <end position="628"/>
    </location>
</feature>
<evidence type="ECO:0000256" key="7">
    <source>
        <dbReference type="SAM" id="Coils"/>
    </source>
</evidence>
<feature type="transmembrane region" description="Helical" evidence="9">
    <location>
        <begin position="476"/>
        <end position="498"/>
    </location>
</feature>
<keyword evidence="4 9" id="KW-0812">Transmembrane</keyword>
<evidence type="ECO:0000256" key="8">
    <source>
        <dbReference type="SAM" id="MobiDB-lite"/>
    </source>
</evidence>
<name>A0ABY9BGZ2_VITVI</name>
<protein>
    <recommendedName>
        <fullName evidence="12">Metal-nicotianamine transporter YSL3</fullName>
    </recommendedName>
</protein>
<comment type="subcellular location">
    <subcellularLocation>
        <location evidence="1">Membrane</location>
        <topology evidence="1">Multi-pass membrane protein</topology>
    </subcellularLocation>
</comment>
<feature type="transmembrane region" description="Helical" evidence="9">
    <location>
        <begin position="131"/>
        <end position="151"/>
    </location>
</feature>
<feature type="transmembrane region" description="Helical" evidence="9">
    <location>
        <begin position="927"/>
        <end position="944"/>
    </location>
</feature>
<feature type="transmembrane region" description="Helical" evidence="9">
    <location>
        <begin position="697"/>
        <end position="718"/>
    </location>
</feature>
<proteinExistence type="inferred from homology"/>
<feature type="transmembrane region" description="Helical" evidence="9">
    <location>
        <begin position="580"/>
        <end position="598"/>
    </location>
</feature>
<dbReference type="Proteomes" id="UP001227230">
    <property type="component" value="Chromosome 2"/>
</dbReference>
<feature type="transmembrane region" description="Helical" evidence="9">
    <location>
        <begin position="519"/>
        <end position="538"/>
    </location>
</feature>
<gene>
    <name evidence="10" type="ORF">VitviT2T_001882</name>
</gene>
<feature type="transmembrane region" description="Helical" evidence="9">
    <location>
        <begin position="367"/>
        <end position="387"/>
    </location>
</feature>
<sequence>MIRGTDGQDEIWRHWSRHGHDLRIPLEPVTSISPPKSLLSDGPDIKSIPHTPHFLHRESSGLQKHYHNQYKILKKKKIPAPPPLKQASKKKNSKIGKNMETELKEIEKEDKEVQSEKAEETKRLPPWTKQITVRGVIASIVIGSMYSVIAMKLNLTVGLTPNLNISAALLAFVFIRTWTKLLHKTGFVTTPFTRQENTMIQTCSVACYSIAVGGGFGSYLVGLNRKTYELAGINTEGNSPTSIKEPGLGWMIGFLFLVCFVGLFVLIPLRKVMIIDYRLTYPSGTATAVLINGFHSQGDKLAKKQVRGFMKFFSMSFLWGFFQWFYTGKEECGFAQFPTFGLQAWKQTFYFNFSMTYVGTGMICSHLVNLSLLLGAVLSWGLMWPLIGSLKGEWFPRNLPDSSMKSLNGYKVFISVSLILGDGLYNFVKVLYFSITSIYGRLKRQRQNLKIDGDEQTKTLDDLKQDEVFIRESIPLWMAVTGYIIFAVLSIIVIPLMFPQIKPPPLKQSRKKKNSKVRIVLFFLFFIVVVVSKSKWVFLLNEDLGKNMETEQKEIEKEGMEKQWEKAEEVKRLPPWTKQITVRGVIASIVIGSMYSVIATKLNLTAGLTPHLNISAALLGFVFIRTWTKLLQRTGFSTTPFTCQENTMIQTCSVACYSIAVGGGFGSYLLGLNRKTYEQAGIDTEGNSPTSIKDPGFGWMTGFLFLVCFVGLFVLIPLRKVMIIDYRLTYPSGTATAVLINGLHSQDDKLAKKQVRGFMKYFSMSLFWGFFQWFYSGKDECGFSQFPSFGLQAWKQTFYFNFSMTYVGAGMICSHLVNLSLLLGAVLSWGLMWPLIGNLKGEWFPKNLPDSSMKSLNGYKVFISVSLILGDGLYNFVKVVFFSITSIYGRLKHQHQRQRQNLKIDVDGQSKVIDDLKQDEVFIRENIPLWIGVTGYIVFAIVSMEQQQYESFRKGTAVDGLHSPNGITGVSY</sequence>
<organism evidence="10 11">
    <name type="scientific">Vitis vinifera</name>
    <name type="common">Grape</name>
    <dbReference type="NCBI Taxonomy" id="29760"/>
    <lineage>
        <taxon>Eukaryota</taxon>
        <taxon>Viridiplantae</taxon>
        <taxon>Streptophyta</taxon>
        <taxon>Embryophyta</taxon>
        <taxon>Tracheophyta</taxon>
        <taxon>Spermatophyta</taxon>
        <taxon>Magnoliopsida</taxon>
        <taxon>eudicotyledons</taxon>
        <taxon>Gunneridae</taxon>
        <taxon>Pentapetalae</taxon>
        <taxon>rosids</taxon>
        <taxon>Vitales</taxon>
        <taxon>Vitaceae</taxon>
        <taxon>Viteae</taxon>
        <taxon>Vitis</taxon>
    </lineage>
</organism>
<feature type="transmembrane region" description="Helical" evidence="9">
    <location>
        <begin position="200"/>
        <end position="221"/>
    </location>
</feature>
<accession>A0ABY9BGZ2</accession>
<dbReference type="EMBL" id="CP126649">
    <property type="protein sequence ID" value="WJZ82090.1"/>
    <property type="molecule type" value="Genomic_DNA"/>
</dbReference>
<dbReference type="Pfam" id="PF03169">
    <property type="entry name" value="OPT"/>
    <property type="match status" value="2"/>
</dbReference>
<keyword evidence="5 9" id="KW-1133">Transmembrane helix</keyword>
<dbReference type="NCBIfam" id="TIGR00728">
    <property type="entry name" value="OPT_sfam"/>
    <property type="match status" value="2"/>
</dbReference>
<evidence type="ECO:0000256" key="3">
    <source>
        <dbReference type="ARBA" id="ARBA00022448"/>
    </source>
</evidence>
<dbReference type="PANTHER" id="PTHR31645:SF11">
    <property type="entry name" value="METAL-NICOTIANAMINE TRANSPORTER YSL1"/>
    <property type="match status" value="1"/>
</dbReference>
<evidence type="ECO:0000256" key="9">
    <source>
        <dbReference type="SAM" id="Phobius"/>
    </source>
</evidence>
<feature type="transmembrane region" description="Helical" evidence="9">
    <location>
        <begin position="248"/>
        <end position="269"/>
    </location>
</feature>